<proteinExistence type="predicted"/>
<gene>
    <name evidence="2" type="ORF">SAMN03080606_01104</name>
</gene>
<evidence type="ECO:0000256" key="1">
    <source>
        <dbReference type="SAM" id="Phobius"/>
    </source>
</evidence>
<reference evidence="2 3" key="1">
    <citation type="submission" date="2016-10" db="EMBL/GenBank/DDBJ databases">
        <authorList>
            <person name="de Groot N.N."/>
        </authorList>
    </citation>
    <scope>NUCLEOTIDE SEQUENCE [LARGE SCALE GENOMIC DNA]</scope>
    <source>
        <strain evidence="2 3">DSM 18978</strain>
    </source>
</reference>
<keyword evidence="1" id="KW-0472">Membrane</keyword>
<keyword evidence="1" id="KW-0812">Transmembrane</keyword>
<feature type="transmembrane region" description="Helical" evidence="1">
    <location>
        <begin position="123"/>
        <end position="139"/>
    </location>
</feature>
<protein>
    <submittedName>
        <fullName evidence="2">Uncharacterized protein</fullName>
    </submittedName>
</protein>
<feature type="transmembrane region" description="Helical" evidence="1">
    <location>
        <begin position="145"/>
        <end position="163"/>
    </location>
</feature>
<keyword evidence="1" id="KW-1133">Transmembrane helix</keyword>
<dbReference type="AlphaFoldDB" id="A0A1G5EB11"/>
<dbReference type="STRING" id="1120976.SAMN03080606_01104"/>
<organism evidence="2 3">
    <name type="scientific">Alkaliphilus peptidifermentans DSM 18978</name>
    <dbReference type="NCBI Taxonomy" id="1120976"/>
    <lineage>
        <taxon>Bacteria</taxon>
        <taxon>Bacillati</taxon>
        <taxon>Bacillota</taxon>
        <taxon>Clostridia</taxon>
        <taxon>Peptostreptococcales</taxon>
        <taxon>Natronincolaceae</taxon>
        <taxon>Alkaliphilus</taxon>
    </lineage>
</organism>
<evidence type="ECO:0000313" key="2">
    <source>
        <dbReference type="EMBL" id="SCY24146.1"/>
    </source>
</evidence>
<evidence type="ECO:0000313" key="3">
    <source>
        <dbReference type="Proteomes" id="UP000198636"/>
    </source>
</evidence>
<name>A0A1G5EB11_9FIRM</name>
<dbReference type="RefSeq" id="WP_091540922.1">
    <property type="nucleotide sequence ID" value="NZ_FMUS01000005.1"/>
</dbReference>
<keyword evidence="3" id="KW-1185">Reference proteome</keyword>
<sequence>MAITQEFKQAVKDNDTLMIRIMLKDSLVVDPTFEEFNQMISLSEGNLLDLYEEHDGEALKYDVDLWTKNYMDEQMIQVVYNFSKVRIELLKRICKHLYGERAQKIEKERIVSSNRNQISQKQIGTGMVVGGVLATVVGITVAKSVVVVAGVAFVVVGGVLIITDK</sequence>
<dbReference type="EMBL" id="FMUS01000005">
    <property type="protein sequence ID" value="SCY24146.1"/>
    <property type="molecule type" value="Genomic_DNA"/>
</dbReference>
<dbReference type="OrthoDB" id="2062607at2"/>
<dbReference type="Proteomes" id="UP000198636">
    <property type="component" value="Unassembled WGS sequence"/>
</dbReference>
<accession>A0A1G5EB11</accession>